<name>A0A919IJZ0_9ACTN</name>
<sequence>MDEPLLHMMRDDLTRRVESAAANMTDTLRLLVMAREMAGDGPGADKLTAAIEELTSARDGLLVRSR</sequence>
<dbReference type="EMBL" id="BOMH01000028">
    <property type="protein sequence ID" value="GID65762.1"/>
    <property type="molecule type" value="Genomic_DNA"/>
</dbReference>
<evidence type="ECO:0000313" key="1">
    <source>
        <dbReference type="EMBL" id="GID65762.1"/>
    </source>
</evidence>
<dbReference type="Proteomes" id="UP000619479">
    <property type="component" value="Unassembled WGS sequence"/>
</dbReference>
<comment type="caution">
    <text evidence="1">The sequence shown here is derived from an EMBL/GenBank/DDBJ whole genome shotgun (WGS) entry which is preliminary data.</text>
</comment>
<accession>A0A919IJZ0</accession>
<reference evidence="1" key="1">
    <citation type="submission" date="2021-01" db="EMBL/GenBank/DDBJ databases">
        <title>Whole genome shotgun sequence of Actinoplanes cyaneus NBRC 14990.</title>
        <authorList>
            <person name="Komaki H."/>
            <person name="Tamura T."/>
        </authorList>
    </citation>
    <scope>NUCLEOTIDE SEQUENCE</scope>
    <source>
        <strain evidence="1">NBRC 14990</strain>
    </source>
</reference>
<keyword evidence="2" id="KW-1185">Reference proteome</keyword>
<dbReference type="AlphaFoldDB" id="A0A919IJZ0"/>
<organism evidence="1 2">
    <name type="scientific">Actinoplanes cyaneus</name>
    <dbReference type="NCBI Taxonomy" id="52696"/>
    <lineage>
        <taxon>Bacteria</taxon>
        <taxon>Bacillati</taxon>
        <taxon>Actinomycetota</taxon>
        <taxon>Actinomycetes</taxon>
        <taxon>Micromonosporales</taxon>
        <taxon>Micromonosporaceae</taxon>
        <taxon>Actinoplanes</taxon>
    </lineage>
</organism>
<proteinExistence type="predicted"/>
<gene>
    <name evidence="1" type="ORF">Acy02nite_36430</name>
</gene>
<protein>
    <submittedName>
        <fullName evidence="1">Uncharacterized protein</fullName>
    </submittedName>
</protein>
<dbReference type="RefSeq" id="WP_203742069.1">
    <property type="nucleotide sequence ID" value="NZ_BAAAUC010000019.1"/>
</dbReference>
<evidence type="ECO:0000313" key="2">
    <source>
        <dbReference type="Proteomes" id="UP000619479"/>
    </source>
</evidence>